<keyword evidence="2" id="KW-1185">Reference proteome</keyword>
<sequence length="184" mass="19079">MSTIIAGHFQLQEEVERAKEELRNAGFGQGRISAFFVNQPGQHDMTPIGGDHAISPGASETPEGVVEGATTGGAVGVAIGALTSPLSGPVGPIVGGLVGAHVGSLFSLTKMKEAGEPEEGGKNLRVPREAGMMVAVALDGPADERRALDVLRDLGAHHIERAEGTIEQGDWRDFDPLSMPVVIA</sequence>
<proteinExistence type="predicted"/>
<gene>
    <name evidence="1" type="ORF">C7C56_026395</name>
</gene>
<evidence type="ECO:0000313" key="2">
    <source>
        <dbReference type="Proteomes" id="UP000241421"/>
    </source>
</evidence>
<protein>
    <submittedName>
        <fullName evidence="1">Uncharacterized protein</fullName>
    </submittedName>
</protein>
<dbReference type="EMBL" id="PXWF02000327">
    <property type="protein sequence ID" value="PWF39966.1"/>
    <property type="molecule type" value="Genomic_DNA"/>
</dbReference>
<reference evidence="1 2" key="1">
    <citation type="submission" date="2018-04" db="EMBL/GenBank/DDBJ databases">
        <title>Massilia violaceinigra sp. nov., a novel purple-pigmented bacterium isolated from Tianshan glacier, Xinjiang, China.</title>
        <authorList>
            <person name="Wang H."/>
        </authorList>
    </citation>
    <scope>NUCLEOTIDE SEQUENCE [LARGE SCALE GENOMIC DNA]</scope>
    <source>
        <strain evidence="1 2">B448-2</strain>
    </source>
</reference>
<dbReference type="AlphaFoldDB" id="A0A2U2HAY0"/>
<evidence type="ECO:0000313" key="1">
    <source>
        <dbReference type="EMBL" id="PWF39966.1"/>
    </source>
</evidence>
<dbReference type="RefSeq" id="WP_106760320.1">
    <property type="nucleotide sequence ID" value="NZ_PXWF02000327.1"/>
</dbReference>
<organism evidence="1 2">
    <name type="scientific">Massilia glaciei</name>
    <dbReference type="NCBI Taxonomy" id="1524097"/>
    <lineage>
        <taxon>Bacteria</taxon>
        <taxon>Pseudomonadati</taxon>
        <taxon>Pseudomonadota</taxon>
        <taxon>Betaproteobacteria</taxon>
        <taxon>Burkholderiales</taxon>
        <taxon>Oxalobacteraceae</taxon>
        <taxon>Telluria group</taxon>
        <taxon>Massilia</taxon>
    </lineage>
</organism>
<comment type="caution">
    <text evidence="1">The sequence shown here is derived from an EMBL/GenBank/DDBJ whole genome shotgun (WGS) entry which is preliminary data.</text>
</comment>
<dbReference type="Proteomes" id="UP000241421">
    <property type="component" value="Unassembled WGS sequence"/>
</dbReference>
<accession>A0A2U2HAY0</accession>
<dbReference type="OrthoDB" id="6369218at2"/>
<name>A0A2U2HAY0_9BURK</name>